<gene>
    <name evidence="3" type="ORF">GCM10007853_19830</name>
</gene>
<keyword evidence="4" id="KW-1185">Reference proteome</keyword>
<protein>
    <recommendedName>
        <fullName evidence="2">GP-PDE domain-containing protein</fullName>
    </recommendedName>
</protein>
<name>A0ABQ5V9A9_9PROT</name>
<organism evidence="3 4">
    <name type="scientific">Algimonas ampicilliniresistens</name>
    <dbReference type="NCBI Taxonomy" id="1298735"/>
    <lineage>
        <taxon>Bacteria</taxon>
        <taxon>Pseudomonadati</taxon>
        <taxon>Pseudomonadota</taxon>
        <taxon>Alphaproteobacteria</taxon>
        <taxon>Maricaulales</taxon>
        <taxon>Robiginitomaculaceae</taxon>
        <taxon>Algimonas</taxon>
    </lineage>
</organism>
<dbReference type="PROSITE" id="PS51704">
    <property type="entry name" value="GP_PDE"/>
    <property type="match status" value="1"/>
</dbReference>
<proteinExistence type="predicted"/>
<dbReference type="Gene3D" id="3.20.20.190">
    <property type="entry name" value="Phosphatidylinositol (PI) phosphodiesterase"/>
    <property type="match status" value="1"/>
</dbReference>
<dbReference type="Proteomes" id="UP001161391">
    <property type="component" value="Unassembled WGS sequence"/>
</dbReference>
<keyword evidence="1" id="KW-0732">Signal</keyword>
<feature type="signal peptide" evidence="1">
    <location>
        <begin position="1"/>
        <end position="29"/>
    </location>
</feature>
<feature type="domain" description="GP-PDE" evidence="2">
    <location>
        <begin position="54"/>
        <end position="296"/>
    </location>
</feature>
<dbReference type="InterPro" id="IPR017946">
    <property type="entry name" value="PLC-like_Pdiesterase_TIM-brl"/>
</dbReference>
<dbReference type="PANTHER" id="PTHR46320">
    <property type="entry name" value="GLYCEROPHOSPHODIESTER PHOSPHODIESTERASE 1"/>
    <property type="match status" value="1"/>
</dbReference>
<dbReference type="PROSITE" id="PS51257">
    <property type="entry name" value="PROKAR_LIPOPROTEIN"/>
    <property type="match status" value="1"/>
</dbReference>
<evidence type="ECO:0000313" key="4">
    <source>
        <dbReference type="Proteomes" id="UP001161391"/>
    </source>
</evidence>
<comment type="caution">
    <text evidence="3">The sequence shown here is derived from an EMBL/GenBank/DDBJ whole genome shotgun (WGS) entry which is preliminary data.</text>
</comment>
<dbReference type="InterPro" id="IPR030395">
    <property type="entry name" value="GP_PDE_dom"/>
</dbReference>
<dbReference type="Pfam" id="PF03009">
    <property type="entry name" value="GDPD"/>
    <property type="match status" value="1"/>
</dbReference>
<dbReference type="SUPFAM" id="SSF51695">
    <property type="entry name" value="PLC-like phosphodiesterases"/>
    <property type="match status" value="1"/>
</dbReference>
<evidence type="ECO:0000256" key="1">
    <source>
        <dbReference type="SAM" id="SignalP"/>
    </source>
</evidence>
<evidence type="ECO:0000259" key="2">
    <source>
        <dbReference type="PROSITE" id="PS51704"/>
    </source>
</evidence>
<sequence>MTAKPTLFKHALLLTVMLMTACTNNASTAATLLDAETSLPPLRTMLECLPSEAALVAAHRGTDIGMNEPENSISALEKLIAHGTLMAEIDIAAIKDGTPIIFHDGVWDDHASSTGPVVATSAEAFARLRLKDAKGSVGGEPVPTLAAMLDAAKDRIYLEIDFKTSADMETAINMIRARDMADQVVLIATDDMEAEALAPYAGEFLMSLPRARKRIVANAKQGVWIGGGWRDGDEKRIQNRHYVIGAQWKKNPAQLAKAAQALDILVTDQALRYKPIAGLKTTGAFRACLKAGTDAG</sequence>
<feature type="chain" id="PRO_5046496837" description="GP-PDE domain-containing protein" evidence="1">
    <location>
        <begin position="30"/>
        <end position="296"/>
    </location>
</feature>
<reference evidence="3" key="1">
    <citation type="journal article" date="2014" name="Int. J. Syst. Evol. Microbiol.">
        <title>Complete genome of a new Firmicutes species belonging to the dominant human colonic microbiota ('Ruminococcus bicirculans') reveals two chromosomes and a selective capacity to utilize plant glucans.</title>
        <authorList>
            <consortium name="NISC Comparative Sequencing Program"/>
            <person name="Wegmann U."/>
            <person name="Louis P."/>
            <person name="Goesmann A."/>
            <person name="Henrissat B."/>
            <person name="Duncan S.H."/>
            <person name="Flint H.J."/>
        </authorList>
    </citation>
    <scope>NUCLEOTIDE SEQUENCE</scope>
    <source>
        <strain evidence="3">NBRC 108219</strain>
    </source>
</reference>
<dbReference type="RefSeq" id="WP_284390208.1">
    <property type="nucleotide sequence ID" value="NZ_BSNK01000002.1"/>
</dbReference>
<reference evidence="3" key="2">
    <citation type="submission" date="2023-01" db="EMBL/GenBank/DDBJ databases">
        <title>Draft genome sequence of Algimonas ampicilliniresistens strain NBRC 108219.</title>
        <authorList>
            <person name="Sun Q."/>
            <person name="Mori K."/>
        </authorList>
    </citation>
    <scope>NUCLEOTIDE SEQUENCE</scope>
    <source>
        <strain evidence="3">NBRC 108219</strain>
    </source>
</reference>
<evidence type="ECO:0000313" key="3">
    <source>
        <dbReference type="EMBL" id="GLQ24109.1"/>
    </source>
</evidence>
<dbReference type="CDD" id="cd08566">
    <property type="entry name" value="GDPD_AtGDE_like"/>
    <property type="match status" value="1"/>
</dbReference>
<accession>A0ABQ5V9A9</accession>
<dbReference type="PANTHER" id="PTHR46320:SF1">
    <property type="entry name" value="GLYCEROPHOSPHODIESTER PHOSPHODIESTERASE 1"/>
    <property type="match status" value="1"/>
</dbReference>
<dbReference type="EMBL" id="BSNK01000002">
    <property type="protein sequence ID" value="GLQ24109.1"/>
    <property type="molecule type" value="Genomic_DNA"/>
</dbReference>